<dbReference type="Pfam" id="PF18759">
    <property type="entry name" value="Plavaka"/>
    <property type="match status" value="1"/>
</dbReference>
<dbReference type="EMBL" id="JH687405">
    <property type="protein sequence ID" value="EIM79381.1"/>
    <property type="molecule type" value="Genomic_DNA"/>
</dbReference>
<sequence length="384" mass="43772">MDTARKESATRSKYWEKTQASDLSGGVYDPFWRDLPYADIHLSITPDVLHQLYQGVFAHILTWATDILGPKELDHRIRTLPPFHGTRHFKKGISALSQISGSERKDMAKIILACLVGRVSNQALLAFRSILDFIYLAQYPTHNAETLGYMKDALATFQKHKDVFIKLGIREHLNIPKFHSLLHYIESIRLFGTTDNYNTEMFERLHIDFAKEAWRSTNHRDERPQMVRWLERREKMATYEHYIKRHIPSTFLTDTSSSSHDRTGTGEITIKGTPDVPSASIKSIEAKHSAPGFERALKEFVNKHSIQRTSQKDIATKSLPFDSVKLYYTFTMSRVELGHTEVLGTSLDTEVVKAKPHTGKQASRFDTVIVLDSPEAEATGVEGL</sequence>
<proteinExistence type="predicted"/>
<dbReference type="OrthoDB" id="3252362at2759"/>
<dbReference type="Proteomes" id="UP000053927">
    <property type="component" value="Unassembled WGS sequence"/>
</dbReference>
<organism evidence="2 3">
    <name type="scientific">Stereum hirsutum (strain FP-91666)</name>
    <name type="common">White-rot fungus</name>
    <dbReference type="NCBI Taxonomy" id="721885"/>
    <lineage>
        <taxon>Eukaryota</taxon>
        <taxon>Fungi</taxon>
        <taxon>Dikarya</taxon>
        <taxon>Basidiomycota</taxon>
        <taxon>Agaricomycotina</taxon>
        <taxon>Agaricomycetes</taxon>
        <taxon>Russulales</taxon>
        <taxon>Stereaceae</taxon>
        <taxon>Stereum</taxon>
    </lineage>
</organism>
<dbReference type="eggNOG" id="ENOG502SHSB">
    <property type="taxonomic scope" value="Eukaryota"/>
</dbReference>
<accession>R7RVW2</accession>
<feature type="region of interest" description="Disordered" evidence="1">
    <location>
        <begin position="253"/>
        <end position="275"/>
    </location>
</feature>
<keyword evidence="3" id="KW-1185">Reference proteome</keyword>
<evidence type="ECO:0000313" key="3">
    <source>
        <dbReference type="Proteomes" id="UP000053927"/>
    </source>
</evidence>
<dbReference type="AlphaFoldDB" id="R7RVW2"/>
<evidence type="ECO:0000313" key="2">
    <source>
        <dbReference type="EMBL" id="EIM79381.1"/>
    </source>
</evidence>
<gene>
    <name evidence="2" type="ORF">STEHIDRAFT_69512</name>
</gene>
<name>R7RVW2_STEHR</name>
<protein>
    <submittedName>
        <fullName evidence="2">Uncharacterized protein</fullName>
    </submittedName>
</protein>
<dbReference type="InterPro" id="IPR041078">
    <property type="entry name" value="Plavaka"/>
</dbReference>
<dbReference type="KEGG" id="shs:STEHIDRAFT_69512"/>
<reference evidence="3" key="1">
    <citation type="journal article" date="2012" name="Science">
        <title>The Paleozoic origin of enzymatic lignin decomposition reconstructed from 31 fungal genomes.</title>
        <authorList>
            <person name="Floudas D."/>
            <person name="Binder M."/>
            <person name="Riley R."/>
            <person name="Barry K."/>
            <person name="Blanchette R.A."/>
            <person name="Henrissat B."/>
            <person name="Martinez A.T."/>
            <person name="Otillar R."/>
            <person name="Spatafora J.W."/>
            <person name="Yadav J.S."/>
            <person name="Aerts A."/>
            <person name="Benoit I."/>
            <person name="Boyd A."/>
            <person name="Carlson A."/>
            <person name="Copeland A."/>
            <person name="Coutinho P.M."/>
            <person name="de Vries R.P."/>
            <person name="Ferreira P."/>
            <person name="Findley K."/>
            <person name="Foster B."/>
            <person name="Gaskell J."/>
            <person name="Glotzer D."/>
            <person name="Gorecki P."/>
            <person name="Heitman J."/>
            <person name="Hesse C."/>
            <person name="Hori C."/>
            <person name="Igarashi K."/>
            <person name="Jurgens J.A."/>
            <person name="Kallen N."/>
            <person name="Kersten P."/>
            <person name="Kohler A."/>
            <person name="Kuees U."/>
            <person name="Kumar T.K.A."/>
            <person name="Kuo A."/>
            <person name="LaButti K."/>
            <person name="Larrondo L.F."/>
            <person name="Lindquist E."/>
            <person name="Ling A."/>
            <person name="Lombard V."/>
            <person name="Lucas S."/>
            <person name="Lundell T."/>
            <person name="Martin R."/>
            <person name="McLaughlin D.J."/>
            <person name="Morgenstern I."/>
            <person name="Morin E."/>
            <person name="Murat C."/>
            <person name="Nagy L.G."/>
            <person name="Nolan M."/>
            <person name="Ohm R.A."/>
            <person name="Patyshakuliyeva A."/>
            <person name="Rokas A."/>
            <person name="Ruiz-Duenas F.J."/>
            <person name="Sabat G."/>
            <person name="Salamov A."/>
            <person name="Samejima M."/>
            <person name="Schmutz J."/>
            <person name="Slot J.C."/>
            <person name="St John F."/>
            <person name="Stenlid J."/>
            <person name="Sun H."/>
            <person name="Sun S."/>
            <person name="Syed K."/>
            <person name="Tsang A."/>
            <person name="Wiebenga A."/>
            <person name="Young D."/>
            <person name="Pisabarro A."/>
            <person name="Eastwood D.C."/>
            <person name="Martin F."/>
            <person name="Cullen D."/>
            <person name="Grigoriev I.V."/>
            <person name="Hibbett D.S."/>
        </authorList>
    </citation>
    <scope>NUCLEOTIDE SEQUENCE [LARGE SCALE GENOMIC DNA]</scope>
    <source>
        <strain evidence="3">FP-91666</strain>
    </source>
</reference>
<evidence type="ECO:0000256" key="1">
    <source>
        <dbReference type="SAM" id="MobiDB-lite"/>
    </source>
</evidence>
<dbReference type="OMA" id="NTEGSEH"/>
<dbReference type="RefSeq" id="XP_007311478.1">
    <property type="nucleotide sequence ID" value="XM_007311416.1"/>
</dbReference>
<dbReference type="GeneID" id="18806546"/>